<evidence type="ECO:0000256" key="1">
    <source>
        <dbReference type="ARBA" id="ARBA00022737"/>
    </source>
</evidence>
<evidence type="ECO:0000256" key="4">
    <source>
        <dbReference type="SAM" id="Coils"/>
    </source>
</evidence>
<dbReference type="Gene3D" id="3.40.390.10">
    <property type="entry name" value="Collagenase (Catalytic Domain)"/>
    <property type="match status" value="1"/>
</dbReference>
<keyword evidence="8" id="KW-1185">Reference proteome</keyword>
<name>A0ABP0QS65_9DINO</name>
<dbReference type="PANTHER" id="PTHR24198">
    <property type="entry name" value="ANKYRIN REPEAT AND PROTEIN KINASE DOMAIN-CONTAINING PROTEIN"/>
    <property type="match status" value="1"/>
</dbReference>
<feature type="transmembrane region" description="Helical" evidence="6">
    <location>
        <begin position="202"/>
        <end position="222"/>
    </location>
</feature>
<feature type="repeat" description="ANK" evidence="3">
    <location>
        <begin position="715"/>
        <end position="747"/>
    </location>
</feature>
<feature type="coiled-coil region" evidence="4">
    <location>
        <begin position="38"/>
        <end position="65"/>
    </location>
</feature>
<evidence type="ECO:0000256" key="6">
    <source>
        <dbReference type="SAM" id="Phobius"/>
    </source>
</evidence>
<feature type="repeat" description="ANK" evidence="3">
    <location>
        <begin position="883"/>
        <end position="915"/>
    </location>
</feature>
<keyword evidence="1" id="KW-0677">Repeat</keyword>
<dbReference type="PROSITE" id="PS50297">
    <property type="entry name" value="ANK_REP_REGION"/>
    <property type="match status" value="7"/>
</dbReference>
<feature type="transmembrane region" description="Helical" evidence="6">
    <location>
        <begin position="343"/>
        <end position="364"/>
    </location>
</feature>
<dbReference type="PROSITE" id="PS50088">
    <property type="entry name" value="ANK_REPEAT"/>
    <property type="match status" value="7"/>
</dbReference>
<keyword evidence="4" id="KW-0175">Coiled coil</keyword>
<feature type="region of interest" description="Disordered" evidence="5">
    <location>
        <begin position="1085"/>
        <end position="1115"/>
    </location>
</feature>
<evidence type="ECO:0000256" key="3">
    <source>
        <dbReference type="PROSITE-ProRule" id="PRU00023"/>
    </source>
</evidence>
<evidence type="ECO:0000256" key="2">
    <source>
        <dbReference type="ARBA" id="ARBA00023043"/>
    </source>
</evidence>
<dbReference type="Pfam" id="PF13857">
    <property type="entry name" value="Ank_5"/>
    <property type="match status" value="1"/>
</dbReference>
<keyword evidence="6" id="KW-0472">Membrane</keyword>
<dbReference type="InterPro" id="IPR002110">
    <property type="entry name" value="Ankyrin_rpt"/>
</dbReference>
<sequence>MPIPALPSNLDEERDEPLKSIEIGTLVRTRVLDAGSDSNELTQLQQRLEAELEKLAVRLRTVEERLGVEPEKPTSEMAEDQLTPESAWSIPLVIGLDNTGWLDTLAAVVLVMVNLGMQLAFSGILLSEEFMGDAFESHLEFAKIWRTSVAHDYSFLDLAGASLVTRVCDLDGALIYSQKQSTLVEEINAFLGLGKDELRLPILQVGTLLCMLCILLWCLCVYKELRRIWLAFEATLQIPRAKKSRMQNHCFHALSGCRFGMLLMTYIARTAIASVLLVAGILWLARTTSITELMLNAVALNAILDVDEFLFIGMTPIKIQHTIKSLEPIKVNYSHRRSQRETAVHFTLITITVLLSYSFLVVPLTNNMLAVKTELCGGNRTFVVAYNPETQTTFGLVTAQSRGLESNLSASEMAVKSHIGTTPEMVPGPIPDYIFFSHSRKVFDLDRTRSMAEEASLYPVCMEKDIMQETGTLHGDPTMTPLVQTLLRNAGLVFGRQMAASCQELVEFCDLPEAQLLRLVCGDTCGCTSPLSSPWHKTKDQGFSVSCLLEANWRKKDVSCEDDESRGWADFWHNYAPAVSFFYGRDVTQTILWSYQSHVLELMLSQGCSLLHNFTLSIDQILGVPYCEGQPTLFQPLATICPQSCGCTEGDLPLHEAARQGQLTTTQELLRARSPVDATNVSGKTPLHVACAWGQEPVVEVLLQYSASIHAADQCGNTPLHEAARVGKRFLAERLIACRAPLDARNRDQRTPLHAAASAGNYDFAGILMQYGASPDAPDLQGDSPVHLAAFYGRANVLDVMFQLRVVSLTLNKEGRSPIHRAVQGGRSGALKKLVDGGRLPVDTPDNRGETPLHLATALGDGHEAVDALTRNPGTSLEARRSDGMAPLQLAAMQGKTRTVEMLLRAKAQVETVDAAGNTALHMAAAGGHLGVVHALLTRQASPNVRNQRNETAFQVAGTRGFVEVARAMNPFVSVEWSLVQWSCREAPRISGDRVKDQGTEARGPVTVSGAAHAGGGNYGHLGLPAQAVALAGAWEGPRASPVSLGAGSPVGSPSPTGRVRLAEDGPDLFHLHELALLRRGQAASPAATLWPGKKEDDTETTAARGPKTPDHAPESNVCRLLMNQAHVERLGGTFKSLEECLAAAGRLEEEPDATTRSACRWGEKRAVGTPDFELFLPLGLPRKGDWLAEHKETGQSFSTYHRRMKYPATPGKHTDTILLVPFGSFAEGVAQQFRPLLLDYCQAFFSGMMVECLPKPLSLSKARRRQNDFGHDQYLIEDLFDALHKETSSHHRAYCRLGFTLEDIYPGDGWNYVFGQARPMERVGVFSFARHSPFFYEGLHASEVAENWEVCGPRREVLLKTKIKRQDDV</sequence>
<comment type="caution">
    <text evidence="7">The sequence shown here is derived from an EMBL/GenBank/DDBJ whole genome shotgun (WGS) entry which is preliminary data.</text>
</comment>
<dbReference type="InterPro" id="IPR024079">
    <property type="entry name" value="MetalloPept_cat_dom_sf"/>
</dbReference>
<dbReference type="PANTHER" id="PTHR24198:SF165">
    <property type="entry name" value="ANKYRIN REPEAT-CONTAINING PROTEIN-RELATED"/>
    <property type="match status" value="1"/>
</dbReference>
<evidence type="ECO:0000256" key="5">
    <source>
        <dbReference type="SAM" id="MobiDB-lite"/>
    </source>
</evidence>
<keyword evidence="6" id="KW-1133">Transmembrane helix</keyword>
<dbReference type="Proteomes" id="UP001642464">
    <property type="component" value="Unassembled WGS sequence"/>
</dbReference>
<keyword evidence="6" id="KW-0812">Transmembrane</keyword>
<evidence type="ECO:0000313" key="7">
    <source>
        <dbReference type="EMBL" id="CAK9090295.1"/>
    </source>
</evidence>
<gene>
    <name evidence="7" type="ORF">SCF082_LOCUS42590</name>
</gene>
<feature type="repeat" description="ANK" evidence="3">
    <location>
        <begin position="748"/>
        <end position="780"/>
    </location>
</feature>
<feature type="repeat" description="ANK" evidence="3">
    <location>
        <begin position="916"/>
        <end position="948"/>
    </location>
</feature>
<dbReference type="Pfam" id="PF12796">
    <property type="entry name" value="Ank_2"/>
    <property type="match status" value="2"/>
</dbReference>
<dbReference type="Gene3D" id="1.25.40.20">
    <property type="entry name" value="Ankyrin repeat-containing domain"/>
    <property type="match status" value="2"/>
</dbReference>
<protein>
    <submittedName>
        <fullName evidence="7">Ankyrin-3 (ANK-3) (Ankyrin-G)</fullName>
    </submittedName>
</protein>
<evidence type="ECO:0000313" key="8">
    <source>
        <dbReference type="Proteomes" id="UP001642464"/>
    </source>
</evidence>
<proteinExistence type="predicted"/>
<keyword evidence="2 3" id="KW-0040">ANK repeat</keyword>
<organism evidence="7 8">
    <name type="scientific">Durusdinium trenchii</name>
    <dbReference type="NCBI Taxonomy" id="1381693"/>
    <lineage>
        <taxon>Eukaryota</taxon>
        <taxon>Sar</taxon>
        <taxon>Alveolata</taxon>
        <taxon>Dinophyceae</taxon>
        <taxon>Suessiales</taxon>
        <taxon>Symbiodiniaceae</taxon>
        <taxon>Durusdinium</taxon>
    </lineage>
</organism>
<reference evidence="7 8" key="1">
    <citation type="submission" date="2024-02" db="EMBL/GenBank/DDBJ databases">
        <authorList>
            <person name="Chen Y."/>
            <person name="Shah S."/>
            <person name="Dougan E. K."/>
            <person name="Thang M."/>
            <person name="Chan C."/>
        </authorList>
    </citation>
    <scope>NUCLEOTIDE SEQUENCE [LARGE SCALE GENOMIC DNA]</scope>
</reference>
<dbReference type="SMART" id="SM00248">
    <property type="entry name" value="ANK"/>
    <property type="match status" value="9"/>
</dbReference>
<dbReference type="SUPFAM" id="SSF48403">
    <property type="entry name" value="Ankyrin repeat"/>
    <property type="match status" value="1"/>
</dbReference>
<feature type="repeat" description="ANK" evidence="3">
    <location>
        <begin position="649"/>
        <end position="681"/>
    </location>
</feature>
<feature type="repeat" description="ANK" evidence="3">
    <location>
        <begin position="814"/>
        <end position="838"/>
    </location>
</feature>
<dbReference type="EMBL" id="CAXAMM010039973">
    <property type="protein sequence ID" value="CAK9090295.1"/>
    <property type="molecule type" value="Genomic_DNA"/>
</dbReference>
<dbReference type="InterPro" id="IPR036770">
    <property type="entry name" value="Ankyrin_rpt-contain_sf"/>
</dbReference>
<feature type="repeat" description="ANK" evidence="3">
    <location>
        <begin position="682"/>
        <end position="714"/>
    </location>
</feature>
<accession>A0ABP0QS65</accession>